<sequence>MAASIFLTYNACGNSLKGGSKQEGGKWKDVMAPPFPTNQTRVTGLQVPKKSSSI</sequence>
<evidence type="ECO:0000256" key="1">
    <source>
        <dbReference type="SAM" id="MobiDB-lite"/>
    </source>
</evidence>
<proteinExistence type="predicted"/>
<dbReference type="Proteomes" id="UP001054252">
    <property type="component" value="Unassembled WGS sequence"/>
</dbReference>
<feature type="compositionally biased region" description="Polar residues" evidence="1">
    <location>
        <begin position="37"/>
        <end position="54"/>
    </location>
</feature>
<evidence type="ECO:0000313" key="3">
    <source>
        <dbReference type="Proteomes" id="UP001054252"/>
    </source>
</evidence>
<dbReference type="AlphaFoldDB" id="A0AAV5MP96"/>
<protein>
    <submittedName>
        <fullName evidence="2">Uncharacterized protein</fullName>
    </submittedName>
</protein>
<evidence type="ECO:0000313" key="2">
    <source>
        <dbReference type="EMBL" id="GKV51424.1"/>
    </source>
</evidence>
<feature type="region of interest" description="Disordered" evidence="1">
    <location>
        <begin position="32"/>
        <end position="54"/>
    </location>
</feature>
<reference evidence="2 3" key="1">
    <citation type="journal article" date="2021" name="Commun. Biol.">
        <title>The genome of Shorea leprosula (Dipterocarpaceae) highlights the ecological relevance of drought in aseasonal tropical rainforests.</title>
        <authorList>
            <person name="Ng K.K.S."/>
            <person name="Kobayashi M.J."/>
            <person name="Fawcett J.A."/>
            <person name="Hatakeyama M."/>
            <person name="Paape T."/>
            <person name="Ng C.H."/>
            <person name="Ang C.C."/>
            <person name="Tnah L.H."/>
            <person name="Lee C.T."/>
            <person name="Nishiyama T."/>
            <person name="Sese J."/>
            <person name="O'Brien M.J."/>
            <person name="Copetti D."/>
            <person name="Mohd Noor M.I."/>
            <person name="Ong R.C."/>
            <person name="Putra M."/>
            <person name="Sireger I.Z."/>
            <person name="Indrioko S."/>
            <person name="Kosugi Y."/>
            <person name="Izuno A."/>
            <person name="Isagi Y."/>
            <person name="Lee S.L."/>
            <person name="Shimizu K.K."/>
        </authorList>
    </citation>
    <scope>NUCLEOTIDE SEQUENCE [LARGE SCALE GENOMIC DNA]</scope>
    <source>
        <strain evidence="2">214</strain>
    </source>
</reference>
<keyword evidence="3" id="KW-1185">Reference proteome</keyword>
<comment type="caution">
    <text evidence="2">The sequence shown here is derived from an EMBL/GenBank/DDBJ whole genome shotgun (WGS) entry which is preliminary data.</text>
</comment>
<organism evidence="2 3">
    <name type="scientific">Rubroshorea leprosula</name>
    <dbReference type="NCBI Taxonomy" id="152421"/>
    <lineage>
        <taxon>Eukaryota</taxon>
        <taxon>Viridiplantae</taxon>
        <taxon>Streptophyta</taxon>
        <taxon>Embryophyta</taxon>
        <taxon>Tracheophyta</taxon>
        <taxon>Spermatophyta</taxon>
        <taxon>Magnoliopsida</taxon>
        <taxon>eudicotyledons</taxon>
        <taxon>Gunneridae</taxon>
        <taxon>Pentapetalae</taxon>
        <taxon>rosids</taxon>
        <taxon>malvids</taxon>
        <taxon>Malvales</taxon>
        <taxon>Dipterocarpaceae</taxon>
        <taxon>Rubroshorea</taxon>
    </lineage>
</organism>
<accession>A0AAV5MP96</accession>
<gene>
    <name evidence="2" type="ORF">SLEP1_g58083</name>
</gene>
<name>A0AAV5MP96_9ROSI</name>
<dbReference type="EMBL" id="BPVZ01000498">
    <property type="protein sequence ID" value="GKV51424.1"/>
    <property type="molecule type" value="Genomic_DNA"/>
</dbReference>